<keyword evidence="6" id="KW-1185">Reference proteome</keyword>
<dbReference type="EMBL" id="VKHT01000016">
    <property type="protein sequence ID" value="MBB0242754.1"/>
    <property type="molecule type" value="Genomic_DNA"/>
</dbReference>
<feature type="compositionally biased region" description="Acidic residues" evidence="3">
    <location>
        <begin position="71"/>
        <end position="85"/>
    </location>
</feature>
<evidence type="ECO:0000256" key="3">
    <source>
        <dbReference type="SAM" id="MobiDB-lite"/>
    </source>
</evidence>
<dbReference type="SUPFAM" id="SSF88713">
    <property type="entry name" value="Glycoside hydrolase/deacetylase"/>
    <property type="match status" value="1"/>
</dbReference>
<evidence type="ECO:0000259" key="4">
    <source>
        <dbReference type="PROSITE" id="PS51677"/>
    </source>
</evidence>
<evidence type="ECO:0000256" key="2">
    <source>
        <dbReference type="ARBA" id="ARBA00022729"/>
    </source>
</evidence>
<dbReference type="GO" id="GO:0005975">
    <property type="term" value="P:carbohydrate metabolic process"/>
    <property type="evidence" value="ECO:0007669"/>
    <property type="project" value="InterPro"/>
</dbReference>
<evidence type="ECO:0000256" key="1">
    <source>
        <dbReference type="ARBA" id="ARBA00004613"/>
    </source>
</evidence>
<dbReference type="Pfam" id="PF01522">
    <property type="entry name" value="Polysacc_deac_1"/>
    <property type="match status" value="1"/>
</dbReference>
<comment type="subcellular location">
    <subcellularLocation>
        <location evidence="1">Secreted</location>
    </subcellularLocation>
</comment>
<dbReference type="AlphaFoldDB" id="A0A7W3XZN9"/>
<gene>
    <name evidence="5" type="ORF">FNQ90_01180</name>
</gene>
<dbReference type="PANTHER" id="PTHR34216">
    <property type="match status" value="1"/>
</dbReference>
<dbReference type="Gene3D" id="3.20.20.370">
    <property type="entry name" value="Glycoside hydrolase/deacetylase"/>
    <property type="match status" value="1"/>
</dbReference>
<dbReference type="InterPro" id="IPR051398">
    <property type="entry name" value="Polysacch_Deacetylase"/>
</dbReference>
<sequence length="381" mass="39976">MNSRSGPVEASAPLRPRRPPRGGYLAPLLSVLAATTLAGACSASGGGVEGSGGGPPPTPGEPADPTPSADTDTDSGSDTDSDTDTVPDPATVEANELGSVPVLMYHQLVEEPAGVYDRTPEDFRAELERLAEENYVPVTAGEYSRGEIDIPAGTHPVVLTFDDSTNSQFALDDDGKPIPDSAVGILLEVAERHPGFRPTATFFVNDNAFSATGAPEALPWLTEHGFEIGNHTLGHAHLGQLTDEEVQREIAGNAAVMAELAPGTEVTSLALPFGVMPTNAALAVEGESDGHTYRHDGVYLVGANPAPSPFAGSFDAGAIPRIRSAGPDAEDAEYGSARWLDRLVDGTIDRYTSDGNPDTIAFPEEYADRLAEVHRDRAHPY</sequence>
<comment type="caution">
    <text evidence="5">The sequence shown here is derived from an EMBL/GenBank/DDBJ whole genome shotgun (WGS) entry which is preliminary data.</text>
</comment>
<accession>A0A7W3XZN9</accession>
<reference evidence="6" key="1">
    <citation type="submission" date="2019-10" db="EMBL/GenBank/DDBJ databases">
        <title>Streptomyces sp. nov., a novel actinobacterium isolated from alkaline environment.</title>
        <authorList>
            <person name="Golinska P."/>
        </authorList>
    </citation>
    <scope>NUCLEOTIDE SEQUENCE [LARGE SCALE GENOMIC DNA]</scope>
    <source>
        <strain evidence="6">DSM 42118</strain>
    </source>
</reference>
<organism evidence="5 6">
    <name type="scientific">Streptomyces alkaliphilus</name>
    <dbReference type="NCBI Taxonomy" id="1472722"/>
    <lineage>
        <taxon>Bacteria</taxon>
        <taxon>Bacillati</taxon>
        <taxon>Actinomycetota</taxon>
        <taxon>Actinomycetes</taxon>
        <taxon>Kitasatosporales</taxon>
        <taxon>Streptomycetaceae</taxon>
        <taxon>Streptomyces</taxon>
    </lineage>
</organism>
<dbReference type="PANTHER" id="PTHR34216:SF3">
    <property type="entry name" value="POLY-BETA-1,6-N-ACETYL-D-GLUCOSAMINE N-DEACETYLASE"/>
    <property type="match status" value="1"/>
</dbReference>
<dbReference type="PROSITE" id="PS51677">
    <property type="entry name" value="NODB"/>
    <property type="match status" value="1"/>
</dbReference>
<evidence type="ECO:0000313" key="6">
    <source>
        <dbReference type="Proteomes" id="UP000538929"/>
    </source>
</evidence>
<proteinExistence type="predicted"/>
<protein>
    <submittedName>
        <fullName evidence="5">Polysaccharide deacetylase family protein</fullName>
    </submittedName>
</protein>
<dbReference type="Proteomes" id="UP000538929">
    <property type="component" value="Unassembled WGS sequence"/>
</dbReference>
<feature type="domain" description="NodB homology" evidence="4">
    <location>
        <begin position="155"/>
        <end position="381"/>
    </location>
</feature>
<dbReference type="InterPro" id="IPR011330">
    <property type="entry name" value="Glyco_hydro/deAcase_b/a-brl"/>
</dbReference>
<evidence type="ECO:0000313" key="5">
    <source>
        <dbReference type="EMBL" id="MBB0242754.1"/>
    </source>
</evidence>
<feature type="compositionally biased region" description="Pro residues" evidence="3">
    <location>
        <begin position="54"/>
        <end position="65"/>
    </location>
</feature>
<dbReference type="GO" id="GO:0016810">
    <property type="term" value="F:hydrolase activity, acting on carbon-nitrogen (but not peptide) bonds"/>
    <property type="evidence" value="ECO:0007669"/>
    <property type="project" value="InterPro"/>
</dbReference>
<feature type="region of interest" description="Disordered" evidence="3">
    <location>
        <begin position="1"/>
        <end position="24"/>
    </location>
</feature>
<feature type="compositionally biased region" description="Gly residues" evidence="3">
    <location>
        <begin position="44"/>
        <end position="53"/>
    </location>
</feature>
<dbReference type="InterPro" id="IPR002509">
    <property type="entry name" value="NODB_dom"/>
</dbReference>
<keyword evidence="2" id="KW-0732">Signal</keyword>
<name>A0A7W3XZN9_9ACTN</name>
<dbReference type="GO" id="GO:0005576">
    <property type="term" value="C:extracellular region"/>
    <property type="evidence" value="ECO:0007669"/>
    <property type="project" value="UniProtKB-SubCell"/>
</dbReference>
<dbReference type="RefSeq" id="WP_182604544.1">
    <property type="nucleotide sequence ID" value="NZ_VKHT01000016.1"/>
</dbReference>
<feature type="region of interest" description="Disordered" evidence="3">
    <location>
        <begin position="41"/>
        <end position="91"/>
    </location>
</feature>